<dbReference type="Pfam" id="PF20917">
    <property type="entry name" value="AsnRS_N"/>
    <property type="match status" value="1"/>
</dbReference>
<dbReference type="Gene3D" id="3.30.1910.20">
    <property type="entry name" value="asparaginyl-tRNA synthetase, N-terminal domain"/>
    <property type="match status" value="1"/>
</dbReference>
<dbReference type="Gene3D" id="2.40.50.140">
    <property type="entry name" value="Nucleic acid-binding proteins"/>
    <property type="match status" value="1"/>
</dbReference>
<proteinExistence type="predicted"/>
<evidence type="ECO:0000313" key="3">
    <source>
        <dbReference type="Proteomes" id="UP000321570"/>
    </source>
</evidence>
<feature type="domain" description="Asparagine--tRNA ligase N-terminal" evidence="1">
    <location>
        <begin position="51"/>
        <end position="111"/>
    </location>
</feature>
<organism evidence="2 3">
    <name type="scientific">Hymenolepis diminuta</name>
    <name type="common">Rat tapeworm</name>
    <dbReference type="NCBI Taxonomy" id="6216"/>
    <lineage>
        <taxon>Eukaryota</taxon>
        <taxon>Metazoa</taxon>
        <taxon>Spiralia</taxon>
        <taxon>Lophotrochozoa</taxon>
        <taxon>Platyhelminthes</taxon>
        <taxon>Cestoda</taxon>
        <taxon>Eucestoda</taxon>
        <taxon>Cyclophyllidea</taxon>
        <taxon>Hymenolepididae</taxon>
        <taxon>Hymenolepis</taxon>
    </lineage>
</organism>
<evidence type="ECO:0000259" key="1">
    <source>
        <dbReference type="Pfam" id="PF20917"/>
    </source>
</evidence>
<dbReference type="InterPro" id="IPR048952">
    <property type="entry name" value="AsnRS_N"/>
</dbReference>
<dbReference type="EMBL" id="CABIJS010000111">
    <property type="protein sequence ID" value="VUZ43250.1"/>
    <property type="molecule type" value="Genomic_DNA"/>
</dbReference>
<dbReference type="SUPFAM" id="SSF50249">
    <property type="entry name" value="Nucleic acid-binding proteins"/>
    <property type="match status" value="1"/>
</dbReference>
<gene>
    <name evidence="2" type="ORF">WMSIL1_LOCUS3648</name>
</gene>
<keyword evidence="3" id="KW-1185">Reference proteome</keyword>
<evidence type="ECO:0000313" key="2">
    <source>
        <dbReference type="EMBL" id="VUZ43250.1"/>
    </source>
</evidence>
<accession>A0A564Y7M0</accession>
<sequence>MTSEIGRSYSILIHTAIYHCHQIANVFNAILEKLDRYICEELVDNTRGDGSKEQPYRTLYRLVEAKTLEKVPELRTYVDAGSEKSGKRAEISKTHLKKAMKSYKIQCQESTTAVTAAITQTTMIITVATHALIASVETMTCSGVRLGANHPPPGQEIMDIVLRDKTGLHQCILANDKAQAADALTLTPEYMIFVKAIVSLSPEGQTTPGGFELHVDYY</sequence>
<dbReference type="Proteomes" id="UP000321570">
    <property type="component" value="Unassembled WGS sequence"/>
</dbReference>
<dbReference type="InterPro" id="IPR012340">
    <property type="entry name" value="NA-bd_OB-fold"/>
</dbReference>
<protein>
    <recommendedName>
        <fullName evidence="1">Asparagine--tRNA ligase N-terminal domain-containing protein</fullName>
    </recommendedName>
</protein>
<name>A0A564Y7M0_HYMDI</name>
<reference evidence="2 3" key="1">
    <citation type="submission" date="2019-07" db="EMBL/GenBank/DDBJ databases">
        <authorList>
            <person name="Jastrzebski P J."/>
            <person name="Paukszto L."/>
            <person name="Jastrzebski P J."/>
        </authorList>
    </citation>
    <scope>NUCLEOTIDE SEQUENCE [LARGE SCALE GENOMIC DNA]</scope>
    <source>
        <strain evidence="2 3">WMS-il1</strain>
    </source>
</reference>
<dbReference type="AlphaFoldDB" id="A0A564Y7M0"/>